<name>A0AAV9GL94_9PEZI</name>
<keyword evidence="2" id="KW-0472">Membrane</keyword>
<keyword evidence="5" id="KW-1185">Reference proteome</keyword>
<evidence type="ECO:0000259" key="3">
    <source>
        <dbReference type="Pfam" id="PF06985"/>
    </source>
</evidence>
<reference evidence="4" key="2">
    <citation type="submission" date="2023-05" db="EMBL/GenBank/DDBJ databases">
        <authorList>
            <consortium name="Lawrence Berkeley National Laboratory"/>
            <person name="Steindorff A."/>
            <person name="Hensen N."/>
            <person name="Bonometti L."/>
            <person name="Westerberg I."/>
            <person name="Brannstrom I.O."/>
            <person name="Guillou S."/>
            <person name="Cros-Aarteil S."/>
            <person name="Calhoun S."/>
            <person name="Haridas S."/>
            <person name="Kuo A."/>
            <person name="Mondo S."/>
            <person name="Pangilinan J."/>
            <person name="Riley R."/>
            <person name="Labutti K."/>
            <person name="Andreopoulos B."/>
            <person name="Lipzen A."/>
            <person name="Chen C."/>
            <person name="Yanf M."/>
            <person name="Daum C."/>
            <person name="Ng V."/>
            <person name="Clum A."/>
            <person name="Ohm R."/>
            <person name="Martin F."/>
            <person name="Silar P."/>
            <person name="Natvig D."/>
            <person name="Lalanne C."/>
            <person name="Gautier V."/>
            <person name="Ament-Velasquez S.L."/>
            <person name="Kruys A."/>
            <person name="Hutchinson M.I."/>
            <person name="Powell A.J."/>
            <person name="Barry K."/>
            <person name="Miller A.N."/>
            <person name="Grigoriev I.V."/>
            <person name="Debuchy R."/>
            <person name="Gladieux P."/>
            <person name="Thoren M.H."/>
            <person name="Johannesson H."/>
        </authorList>
    </citation>
    <scope>NUCLEOTIDE SEQUENCE</scope>
    <source>
        <strain evidence="4">PSN243</strain>
    </source>
</reference>
<gene>
    <name evidence="4" type="ORF">QBC34DRAFT_462799</name>
</gene>
<dbReference type="AlphaFoldDB" id="A0AAV9GL94"/>
<dbReference type="EMBL" id="MU865936">
    <property type="protein sequence ID" value="KAK4449584.1"/>
    <property type="molecule type" value="Genomic_DNA"/>
</dbReference>
<feature type="region of interest" description="Disordered" evidence="1">
    <location>
        <begin position="649"/>
        <end position="685"/>
    </location>
</feature>
<feature type="domain" description="Heterokaryon incompatibility" evidence="3">
    <location>
        <begin position="21"/>
        <end position="143"/>
    </location>
</feature>
<protein>
    <submittedName>
        <fullName evidence="4">Heterokaryon incompatibility protein-domain-containing protein</fullName>
    </submittedName>
</protein>
<keyword evidence="2" id="KW-1133">Transmembrane helix</keyword>
<dbReference type="InterPro" id="IPR010730">
    <property type="entry name" value="HET"/>
</dbReference>
<sequence length="685" mass="77721">MRLINTRTLKMHQFFGRVPPYAILSHTWGRQEVSLQDFHSELREKMRGFAKIQAACQEAQRHDISHIWIDTCCIDKTSSAELGEAINSMYKWYHSSAVCFSYLEDVPPPQTLPNADQAQLTQKLLPTSFATSRWFTRGWTLQELIAPKTVHFYDQSWNRIQEKKNITSELQAITGIDEAVLQGAPHEEVSVGRRMSWAAGRKTTRQEDIAYCLFGIFNINLPLIYGEGEKAFFRLQAEILKQMDDYTLFAWRGNTSDTRHGASGLFAPSPYQFRNFGDFYNMPSPSGQASDSAGPRDSLIRVWDSKLPTSPNTMMSKGIRMTGRVQDLQSPWANGDSLILVLNCMVDGNPARAAGIYLRRLEGDRYARVRVDELASLPPHGRHLTVRTLYGVPQTASIPEVRYYDPWTTSYKLWRKLSDSATIGERREATANRYQDAFYLHKGCRIFQASTFFETYSLLGIFISGYESEFRFFQLNPHDLEHDLVLPTGPDFAAVLMMESGDRSSLVLVSLASHSKADHWIDACHLSATSLRQNRTIIHQAMREMKNWTKTSQRSKTIRVLDGYLRMRFELLPVEIAGLQMQEIRVTGPSPVSWLKLPTNTIANVLGTMGVWAAAALVTIFVFYILPESAMRTEFSDYYDLKLFPKAEKDGADRSAPSGKSGTETSTKPSAGRRKGVDMWDIITD</sequence>
<evidence type="ECO:0000256" key="2">
    <source>
        <dbReference type="SAM" id="Phobius"/>
    </source>
</evidence>
<evidence type="ECO:0000313" key="4">
    <source>
        <dbReference type="EMBL" id="KAK4449584.1"/>
    </source>
</evidence>
<evidence type="ECO:0000313" key="5">
    <source>
        <dbReference type="Proteomes" id="UP001321760"/>
    </source>
</evidence>
<accession>A0AAV9GL94</accession>
<comment type="caution">
    <text evidence="4">The sequence shown here is derived from an EMBL/GenBank/DDBJ whole genome shotgun (WGS) entry which is preliminary data.</text>
</comment>
<dbReference type="PANTHER" id="PTHR10622">
    <property type="entry name" value="HET DOMAIN-CONTAINING PROTEIN"/>
    <property type="match status" value="1"/>
</dbReference>
<dbReference type="PANTHER" id="PTHR10622:SF12">
    <property type="entry name" value="HET DOMAIN-CONTAINING PROTEIN"/>
    <property type="match status" value="1"/>
</dbReference>
<dbReference type="Proteomes" id="UP001321760">
    <property type="component" value="Unassembled WGS sequence"/>
</dbReference>
<keyword evidence="2" id="KW-0812">Transmembrane</keyword>
<reference evidence="4" key="1">
    <citation type="journal article" date="2023" name="Mol. Phylogenet. Evol.">
        <title>Genome-scale phylogeny and comparative genomics of the fungal order Sordariales.</title>
        <authorList>
            <person name="Hensen N."/>
            <person name="Bonometti L."/>
            <person name="Westerberg I."/>
            <person name="Brannstrom I.O."/>
            <person name="Guillou S."/>
            <person name="Cros-Aarteil S."/>
            <person name="Calhoun S."/>
            <person name="Haridas S."/>
            <person name="Kuo A."/>
            <person name="Mondo S."/>
            <person name="Pangilinan J."/>
            <person name="Riley R."/>
            <person name="LaButti K."/>
            <person name="Andreopoulos B."/>
            <person name="Lipzen A."/>
            <person name="Chen C."/>
            <person name="Yan M."/>
            <person name="Daum C."/>
            <person name="Ng V."/>
            <person name="Clum A."/>
            <person name="Steindorff A."/>
            <person name="Ohm R.A."/>
            <person name="Martin F."/>
            <person name="Silar P."/>
            <person name="Natvig D.O."/>
            <person name="Lalanne C."/>
            <person name="Gautier V."/>
            <person name="Ament-Velasquez S.L."/>
            <person name="Kruys A."/>
            <person name="Hutchinson M.I."/>
            <person name="Powell A.J."/>
            <person name="Barry K."/>
            <person name="Miller A.N."/>
            <person name="Grigoriev I.V."/>
            <person name="Debuchy R."/>
            <person name="Gladieux P."/>
            <person name="Hiltunen Thoren M."/>
            <person name="Johannesson H."/>
        </authorList>
    </citation>
    <scope>NUCLEOTIDE SEQUENCE</scope>
    <source>
        <strain evidence="4">PSN243</strain>
    </source>
</reference>
<proteinExistence type="predicted"/>
<feature type="transmembrane region" description="Helical" evidence="2">
    <location>
        <begin position="605"/>
        <end position="626"/>
    </location>
</feature>
<organism evidence="4 5">
    <name type="scientific">Podospora aff. communis PSN243</name>
    <dbReference type="NCBI Taxonomy" id="3040156"/>
    <lineage>
        <taxon>Eukaryota</taxon>
        <taxon>Fungi</taxon>
        <taxon>Dikarya</taxon>
        <taxon>Ascomycota</taxon>
        <taxon>Pezizomycotina</taxon>
        <taxon>Sordariomycetes</taxon>
        <taxon>Sordariomycetidae</taxon>
        <taxon>Sordariales</taxon>
        <taxon>Podosporaceae</taxon>
        <taxon>Podospora</taxon>
    </lineage>
</organism>
<evidence type="ECO:0000256" key="1">
    <source>
        <dbReference type="SAM" id="MobiDB-lite"/>
    </source>
</evidence>
<feature type="compositionally biased region" description="Polar residues" evidence="1">
    <location>
        <begin position="658"/>
        <end position="669"/>
    </location>
</feature>
<dbReference type="Pfam" id="PF06985">
    <property type="entry name" value="HET"/>
    <property type="match status" value="1"/>
</dbReference>